<comment type="cofactor">
    <cofactor evidence="1">
        <name>[4Fe-4S] cluster</name>
        <dbReference type="ChEBI" id="CHEBI:49883"/>
    </cofactor>
</comment>
<dbReference type="Pfam" id="PF00384">
    <property type="entry name" value="Molybdopterin"/>
    <property type="match status" value="1"/>
</dbReference>
<dbReference type="EMBL" id="LAZR01001466">
    <property type="protein sequence ID" value="KKN44159.1"/>
    <property type="molecule type" value="Genomic_DNA"/>
</dbReference>
<dbReference type="Gene3D" id="3.40.228.10">
    <property type="entry name" value="Dimethylsulfoxide Reductase, domain 2"/>
    <property type="match status" value="1"/>
</dbReference>
<dbReference type="GO" id="GO:0016491">
    <property type="term" value="F:oxidoreductase activity"/>
    <property type="evidence" value="ECO:0007669"/>
    <property type="project" value="UniProtKB-KW"/>
</dbReference>
<dbReference type="Gene3D" id="3.40.50.740">
    <property type="match status" value="1"/>
</dbReference>
<dbReference type="PANTHER" id="PTHR43598">
    <property type="entry name" value="TUNGSTEN-CONTAINING FORMYLMETHANOFURAN DEHYDROGENASE 2 SUBUNIT B"/>
    <property type="match status" value="1"/>
</dbReference>
<dbReference type="FunFam" id="2.20.25.90:FF:000006">
    <property type="entry name" value="Formate dehydrogenase alpha subunit"/>
    <property type="match status" value="1"/>
</dbReference>
<dbReference type="InterPro" id="IPR006657">
    <property type="entry name" value="MoPterin_dinucl-bd_dom"/>
</dbReference>
<dbReference type="AlphaFoldDB" id="A0A0F9QNZ5"/>
<dbReference type="InterPro" id="IPR006656">
    <property type="entry name" value="Mopterin_OxRdtase"/>
</dbReference>
<comment type="subcellular location">
    <subcellularLocation>
        <location evidence="2">Cell envelope</location>
    </subcellularLocation>
</comment>
<evidence type="ECO:0000256" key="2">
    <source>
        <dbReference type="ARBA" id="ARBA00004196"/>
    </source>
</evidence>
<comment type="caution">
    <text evidence="11">The sequence shown here is derived from an EMBL/GenBank/DDBJ whole genome shotgun (WGS) entry which is preliminary data.</text>
</comment>
<dbReference type="PANTHER" id="PTHR43598:SF1">
    <property type="entry name" value="FORMATE DEHYDROGENASE-O MAJOR SUBUNIT"/>
    <property type="match status" value="1"/>
</dbReference>
<dbReference type="Pfam" id="PF04879">
    <property type="entry name" value="Molybdop_Fe4S4"/>
    <property type="match status" value="1"/>
</dbReference>
<evidence type="ECO:0000256" key="6">
    <source>
        <dbReference type="ARBA" id="ARBA00022729"/>
    </source>
</evidence>
<evidence type="ECO:0000256" key="4">
    <source>
        <dbReference type="ARBA" id="ARBA00022485"/>
    </source>
</evidence>
<dbReference type="PIRSF" id="PIRSF036643">
    <property type="entry name" value="FDH_alpha"/>
    <property type="match status" value="1"/>
</dbReference>
<evidence type="ECO:0000256" key="8">
    <source>
        <dbReference type="ARBA" id="ARBA00023004"/>
    </source>
</evidence>
<dbReference type="InterPro" id="IPR006311">
    <property type="entry name" value="TAT_signal"/>
</dbReference>
<dbReference type="GO" id="GO:0043546">
    <property type="term" value="F:molybdopterin cofactor binding"/>
    <property type="evidence" value="ECO:0007669"/>
    <property type="project" value="InterPro"/>
</dbReference>
<dbReference type="PROSITE" id="PS51318">
    <property type="entry name" value="TAT"/>
    <property type="match status" value="1"/>
</dbReference>
<dbReference type="GO" id="GO:0051539">
    <property type="term" value="F:4 iron, 4 sulfur cluster binding"/>
    <property type="evidence" value="ECO:0007669"/>
    <property type="project" value="UniProtKB-KW"/>
</dbReference>
<keyword evidence="4" id="KW-0004">4Fe-4S</keyword>
<dbReference type="FunFam" id="2.40.40.20:FF:000013">
    <property type="entry name" value="Dimethyl sulfoxide reductase subunit A"/>
    <property type="match status" value="1"/>
</dbReference>
<organism evidence="11">
    <name type="scientific">marine sediment metagenome</name>
    <dbReference type="NCBI Taxonomy" id="412755"/>
    <lineage>
        <taxon>unclassified sequences</taxon>
        <taxon>metagenomes</taxon>
        <taxon>ecological metagenomes</taxon>
    </lineage>
</organism>
<dbReference type="GO" id="GO:0030151">
    <property type="term" value="F:molybdenum ion binding"/>
    <property type="evidence" value="ECO:0007669"/>
    <property type="project" value="TreeGrafter"/>
</dbReference>
<evidence type="ECO:0000256" key="7">
    <source>
        <dbReference type="ARBA" id="ARBA00023002"/>
    </source>
</evidence>
<reference evidence="11" key="1">
    <citation type="journal article" date="2015" name="Nature">
        <title>Complex archaea that bridge the gap between prokaryotes and eukaryotes.</title>
        <authorList>
            <person name="Spang A."/>
            <person name="Saw J.H."/>
            <person name="Jorgensen S.L."/>
            <person name="Zaremba-Niedzwiedzka K."/>
            <person name="Martijn J."/>
            <person name="Lind A.E."/>
            <person name="van Eijk R."/>
            <person name="Schleper C."/>
            <person name="Guy L."/>
            <person name="Ettema T.J."/>
        </authorList>
    </citation>
    <scope>NUCLEOTIDE SEQUENCE</scope>
</reference>
<dbReference type="SUPFAM" id="SSF53706">
    <property type="entry name" value="Formate dehydrogenase/DMSO reductase, domains 1-3"/>
    <property type="match status" value="1"/>
</dbReference>
<comment type="similarity">
    <text evidence="3">Belongs to the prokaryotic molybdopterin-containing oxidoreductase family.</text>
</comment>
<evidence type="ECO:0000256" key="9">
    <source>
        <dbReference type="ARBA" id="ARBA00023014"/>
    </source>
</evidence>
<dbReference type="GO" id="GO:0009061">
    <property type="term" value="P:anaerobic respiration"/>
    <property type="evidence" value="ECO:0007669"/>
    <property type="project" value="TreeGrafter"/>
</dbReference>
<accession>A0A0F9QNZ5</accession>
<dbReference type="InterPro" id="IPR009010">
    <property type="entry name" value="Asp_de-COase-like_dom_sf"/>
</dbReference>
<gene>
    <name evidence="11" type="ORF">LCGC14_0695870</name>
</gene>
<evidence type="ECO:0000256" key="5">
    <source>
        <dbReference type="ARBA" id="ARBA00022723"/>
    </source>
</evidence>
<keyword evidence="9" id="KW-0411">Iron-sulfur</keyword>
<keyword evidence="6" id="KW-0732">Signal</keyword>
<evidence type="ECO:0000259" key="10">
    <source>
        <dbReference type="PROSITE" id="PS51669"/>
    </source>
</evidence>
<dbReference type="InterPro" id="IPR006963">
    <property type="entry name" value="Mopterin_OxRdtase_4Fe-4S_dom"/>
</dbReference>
<proteinExistence type="inferred from homology"/>
<dbReference type="GO" id="GO:0009055">
    <property type="term" value="F:electron transfer activity"/>
    <property type="evidence" value="ECO:0007669"/>
    <property type="project" value="TreeGrafter"/>
</dbReference>
<evidence type="ECO:0000256" key="3">
    <source>
        <dbReference type="ARBA" id="ARBA00010312"/>
    </source>
</evidence>
<feature type="domain" description="4Fe-4S Mo/W bis-MGD-type" evidence="10">
    <location>
        <begin position="67"/>
        <end position="123"/>
    </location>
</feature>
<dbReference type="GO" id="GO:0030313">
    <property type="term" value="C:cell envelope"/>
    <property type="evidence" value="ECO:0007669"/>
    <property type="project" value="UniProtKB-SubCell"/>
</dbReference>
<dbReference type="PROSITE" id="PS51669">
    <property type="entry name" value="4FE4S_MOW_BIS_MGD"/>
    <property type="match status" value="1"/>
</dbReference>
<dbReference type="Pfam" id="PF01568">
    <property type="entry name" value="Molydop_binding"/>
    <property type="match status" value="1"/>
</dbReference>
<evidence type="ECO:0000256" key="1">
    <source>
        <dbReference type="ARBA" id="ARBA00001966"/>
    </source>
</evidence>
<dbReference type="PROSITE" id="PS00551">
    <property type="entry name" value="MOLYBDOPTERIN_PROK_1"/>
    <property type="match status" value="1"/>
</dbReference>
<dbReference type="Gene3D" id="2.40.40.20">
    <property type="match status" value="1"/>
</dbReference>
<keyword evidence="7" id="KW-0560">Oxidoreductase</keyword>
<dbReference type="Gene3D" id="2.20.25.90">
    <property type="entry name" value="ADC-like domains"/>
    <property type="match status" value="1"/>
</dbReference>
<dbReference type="CDD" id="cd02792">
    <property type="entry name" value="MopB_CT_Formate-Dh-Na-like"/>
    <property type="match status" value="1"/>
</dbReference>
<dbReference type="SMART" id="SM00926">
    <property type="entry name" value="Molybdop_Fe4S4"/>
    <property type="match status" value="1"/>
</dbReference>
<name>A0A0F9QNZ5_9ZZZZ</name>
<sequence>MLKRKTGTAVRASRTHNYVEQKSVGNLDRRSFLMASGLGAAAMMAPITAAGRVQAAPADTPALSPEIKHVKTICQFCSVGCSIWAEVENGAWIGQEPVFESPINQGTHCCKGAAMREISKGERRLKYPMKKVAGEWKRISWDQAISEISQKLGTIRTDYGPDSAYWLGSAKFSNEQAYLFRKFAAYWGTNNVDHQARICHSTTVAGVSNIYGYGAMTNTFNDIRNSKSMIIIGGNPAEAHPVSMLHVLNAKENGSKLIVVDPRFTRTAAHADEYVRIRPGSDIGFLMGLVREILANGWEAKEYIDQRVWGIEEIRTEAENWTPEEVERVSGIPADQTRKVARMLAENRPGTLVWCMGLTQSSVGSSKTRAASILQLVLGNIGMPGGGANIFRGHDNVQGATDLGVACDTLPGYYGLSASAWKHWSRVWGTDYNWMKDRFGSQDLMEKEGMALSRYMDAILENPESIEQPNPVKAMIFWGHAANSITRGPDQLRALEEVELLCVIDPHPTQVAIMTQKKDDVYLLPAATTAEIDGSVTNSSRSVQWRTKVFEPLFEAKSDYEITYLFAQALGFADEMFKNIEVNDNNPSAESVLREINKGTWTIGYTGQSPERLKLHMENQDKFDSISLLGKEDPVKGEYYCLPWPAWGSPDLKHPGTPLLYDTSKSVAEGGLPFRARWGVEREGSNLLAEDSYTVGSEIKDGYPEGTLGMIEALGWTDDLTSKEKLIILSIGVGRFDLKLLDLPESEARAALQGLERETMNIAGQAVQIDGQTNDGVSLTSKFPGYPQQALIAIEAYLADDIGDTSSDGGNDLAGDIRKVNWKTDLSGGIQRVMISHGLAPYGNGKARMVVWNFPDPVPLHREPLYTPRRDLLPQYATYSDRRKWRLPVLYESIQKVDYATEFPTILTSGRLVEYEGGGDETRSNRWLAEFQQHMFVEVNPIDASSIGVADKDDCWVVTPEGRIRVAVMVTNRIPAGTVFLPFHFAGFWMGEDISGRYPDGATPYVVGEATNTAQTYGYDIVTQMQETKATLCRLERA</sequence>
<dbReference type="SUPFAM" id="SSF50692">
    <property type="entry name" value="ADC-like"/>
    <property type="match status" value="1"/>
</dbReference>
<dbReference type="InterPro" id="IPR027467">
    <property type="entry name" value="MopterinOxRdtase_cofactor_BS"/>
</dbReference>
<keyword evidence="8" id="KW-0408">Iron</keyword>
<keyword evidence="5" id="KW-0479">Metal-binding</keyword>
<protein>
    <recommendedName>
        <fullName evidence="10">4Fe-4S Mo/W bis-MGD-type domain-containing protein</fullName>
    </recommendedName>
</protein>
<dbReference type="FunFam" id="3.40.228.10:FF:000002">
    <property type="entry name" value="Formate dehydrogenase subunit alpha"/>
    <property type="match status" value="1"/>
</dbReference>
<evidence type="ECO:0000313" key="11">
    <source>
        <dbReference type="EMBL" id="KKN44159.1"/>
    </source>
</evidence>